<evidence type="ECO:0000259" key="2">
    <source>
        <dbReference type="PROSITE" id="PS50104"/>
    </source>
</evidence>
<feature type="compositionally biased region" description="Basic and acidic residues" evidence="1">
    <location>
        <begin position="11"/>
        <end position="20"/>
    </location>
</feature>
<dbReference type="InterPro" id="IPR000157">
    <property type="entry name" value="TIR_dom"/>
</dbReference>
<feature type="region of interest" description="Disordered" evidence="1">
    <location>
        <begin position="1"/>
        <end position="20"/>
    </location>
</feature>
<sequence>MTGSDPAVCHPTREGSPDGRSDARAVDFFVSYVDADRAWAEWIAWHLEDVGYQTRIRAWDLVPGSAYVHELHRATQQAARTVAVLSSAYLQSAAAQAQWQATWLRDPDGQRRRLILARVEDCDRPGLLAQLIGIDLFGLDADVARDRLRQAARAQRIKPGQPPGFPDHRRPPCPALPLS</sequence>
<protein>
    <submittedName>
        <fullName evidence="3">Toll/interleukin-1 receptor domain-containing protein</fullName>
    </submittedName>
</protein>
<gene>
    <name evidence="3" type="ORF">MXD59_12785</name>
</gene>
<evidence type="ECO:0000313" key="4">
    <source>
        <dbReference type="Proteomes" id="UP001201873"/>
    </source>
</evidence>
<dbReference type="PROSITE" id="PS50104">
    <property type="entry name" value="TIR"/>
    <property type="match status" value="1"/>
</dbReference>
<accession>A0ABT0JYM3</accession>
<keyword evidence="3" id="KW-0675">Receptor</keyword>
<feature type="domain" description="TIR" evidence="2">
    <location>
        <begin position="24"/>
        <end position="159"/>
    </location>
</feature>
<name>A0ABT0JYM3_9ACTN</name>
<dbReference type="Proteomes" id="UP001201873">
    <property type="component" value="Unassembled WGS sequence"/>
</dbReference>
<comment type="caution">
    <text evidence="3">The sequence shown here is derived from an EMBL/GenBank/DDBJ whole genome shotgun (WGS) entry which is preliminary data.</text>
</comment>
<dbReference type="EMBL" id="JALKFT010000011">
    <property type="protein sequence ID" value="MCK9876643.1"/>
    <property type="molecule type" value="Genomic_DNA"/>
</dbReference>
<dbReference type="SMART" id="SM00255">
    <property type="entry name" value="TIR"/>
    <property type="match status" value="1"/>
</dbReference>
<evidence type="ECO:0000313" key="3">
    <source>
        <dbReference type="EMBL" id="MCK9876643.1"/>
    </source>
</evidence>
<proteinExistence type="predicted"/>
<organism evidence="3 4">
    <name type="scientific">Frankia umida</name>
    <dbReference type="NCBI Taxonomy" id="573489"/>
    <lineage>
        <taxon>Bacteria</taxon>
        <taxon>Bacillati</taxon>
        <taxon>Actinomycetota</taxon>
        <taxon>Actinomycetes</taxon>
        <taxon>Frankiales</taxon>
        <taxon>Frankiaceae</taxon>
        <taxon>Frankia</taxon>
    </lineage>
</organism>
<dbReference type="Pfam" id="PF13676">
    <property type="entry name" value="TIR_2"/>
    <property type="match status" value="1"/>
</dbReference>
<dbReference type="SUPFAM" id="SSF52200">
    <property type="entry name" value="Toll/Interleukin receptor TIR domain"/>
    <property type="match status" value="1"/>
</dbReference>
<feature type="region of interest" description="Disordered" evidence="1">
    <location>
        <begin position="154"/>
        <end position="179"/>
    </location>
</feature>
<dbReference type="RefSeq" id="WP_248824877.1">
    <property type="nucleotide sequence ID" value="NZ_JALKFT010000011.1"/>
</dbReference>
<evidence type="ECO:0000256" key="1">
    <source>
        <dbReference type="SAM" id="MobiDB-lite"/>
    </source>
</evidence>
<dbReference type="InterPro" id="IPR035897">
    <property type="entry name" value="Toll_tir_struct_dom_sf"/>
</dbReference>
<dbReference type="Gene3D" id="3.40.50.10140">
    <property type="entry name" value="Toll/interleukin-1 receptor homology (TIR) domain"/>
    <property type="match status" value="1"/>
</dbReference>
<reference evidence="3 4" key="1">
    <citation type="submission" date="2022-04" db="EMBL/GenBank/DDBJ databases">
        <title>Genome diversity in the genus Frankia.</title>
        <authorList>
            <person name="Carlos-Shanley C."/>
            <person name="Hahn D."/>
        </authorList>
    </citation>
    <scope>NUCLEOTIDE SEQUENCE [LARGE SCALE GENOMIC DNA]</scope>
    <source>
        <strain evidence="3 4">Ag45/Mut15</strain>
    </source>
</reference>
<keyword evidence="4" id="KW-1185">Reference proteome</keyword>